<evidence type="ECO:0000256" key="2">
    <source>
        <dbReference type="SAM" id="MobiDB-lite"/>
    </source>
</evidence>
<dbReference type="CDD" id="cd09276">
    <property type="entry name" value="Rnase_HI_RT_non_LTR"/>
    <property type="match status" value="1"/>
</dbReference>
<feature type="region of interest" description="Disordered" evidence="2">
    <location>
        <begin position="1"/>
        <end position="64"/>
    </location>
</feature>
<dbReference type="PANTHER" id="PTHR33481:SF1">
    <property type="entry name" value="ENDONUCLEASE_EXONUCLEASE_PHOSPHATASE DOMAIN-CONTAINING PROTEIN-RELATED"/>
    <property type="match status" value="1"/>
</dbReference>
<keyword evidence="1" id="KW-0175">Coiled coil</keyword>
<dbReference type="InterPro" id="IPR036691">
    <property type="entry name" value="Endo/exonu/phosph_ase_sf"/>
</dbReference>
<dbReference type="Pfam" id="PF00078">
    <property type="entry name" value="RVT_1"/>
    <property type="match status" value="1"/>
</dbReference>
<dbReference type="GO" id="GO:0004523">
    <property type="term" value="F:RNA-DNA hybrid ribonuclease activity"/>
    <property type="evidence" value="ECO:0007669"/>
    <property type="project" value="InterPro"/>
</dbReference>
<proteinExistence type="predicted"/>
<dbReference type="InterPro" id="IPR005135">
    <property type="entry name" value="Endo/exonuclease/phosphatase"/>
</dbReference>
<dbReference type="InterPro" id="IPR002156">
    <property type="entry name" value="RNaseH_domain"/>
</dbReference>
<dbReference type="SUPFAM" id="SSF56672">
    <property type="entry name" value="DNA/RNA polymerases"/>
    <property type="match status" value="1"/>
</dbReference>
<dbReference type="PROSITE" id="PS50878">
    <property type="entry name" value="RT_POL"/>
    <property type="match status" value="1"/>
</dbReference>
<keyword evidence="6" id="KW-1185">Reference proteome</keyword>
<dbReference type="InterPro" id="IPR036397">
    <property type="entry name" value="RNaseH_sf"/>
</dbReference>
<dbReference type="PANTHER" id="PTHR33481">
    <property type="entry name" value="REVERSE TRANSCRIPTASE"/>
    <property type="match status" value="1"/>
</dbReference>
<evidence type="ECO:0000313" key="6">
    <source>
        <dbReference type="Proteomes" id="UP000009172"/>
    </source>
</evidence>
<reference evidence="6" key="1">
    <citation type="journal article" date="2012" name="MBio">
        <title>Comparative genome analysis of Trichophyton rubrum and related dermatophytes reveals candidate genes involved in infection.</title>
        <authorList>
            <person name="Martinez D.A."/>
            <person name="Oliver B.G."/>
            <person name="Graeser Y."/>
            <person name="Goldberg J.M."/>
            <person name="Li W."/>
            <person name="Martinez-Rossi N.M."/>
            <person name="Monod M."/>
            <person name="Shelest E."/>
            <person name="Barton R.C."/>
            <person name="Birch E."/>
            <person name="Brakhage A.A."/>
            <person name="Chen Z."/>
            <person name="Gurr S.J."/>
            <person name="Heiman D."/>
            <person name="Heitman J."/>
            <person name="Kosti I."/>
            <person name="Rossi A."/>
            <person name="Saif S."/>
            <person name="Samalova M."/>
            <person name="Saunders C.W."/>
            <person name="Shea T."/>
            <person name="Summerbell R.C."/>
            <person name="Xu J."/>
            <person name="Young S."/>
            <person name="Zeng Q."/>
            <person name="Birren B.W."/>
            <person name="Cuomo C.A."/>
            <person name="White T.C."/>
        </authorList>
    </citation>
    <scope>NUCLEOTIDE SEQUENCE [LARGE SCALE GENOMIC DNA]</scope>
    <source>
        <strain evidence="6">CBS 112818</strain>
    </source>
</reference>
<dbReference type="SUPFAM" id="SSF53098">
    <property type="entry name" value="Ribonuclease H-like"/>
    <property type="match status" value="1"/>
</dbReference>
<evidence type="ECO:0000259" key="3">
    <source>
        <dbReference type="PROSITE" id="PS50878"/>
    </source>
</evidence>
<feature type="domain" description="RNase H type-1" evidence="4">
    <location>
        <begin position="1317"/>
        <end position="1433"/>
    </location>
</feature>
<dbReference type="PROSITE" id="PS50879">
    <property type="entry name" value="RNASE_H_1"/>
    <property type="match status" value="1"/>
</dbReference>
<dbReference type="HOGENOM" id="CLU_000680_23_2_1"/>
<dbReference type="GO" id="GO:0003676">
    <property type="term" value="F:nucleic acid binding"/>
    <property type="evidence" value="ECO:0007669"/>
    <property type="project" value="InterPro"/>
</dbReference>
<dbReference type="EMBL" id="GG698529">
    <property type="protein sequence ID" value="EGD99960.1"/>
    <property type="molecule type" value="Genomic_DNA"/>
</dbReference>
<feature type="region of interest" description="Disordered" evidence="2">
    <location>
        <begin position="789"/>
        <end position="817"/>
    </location>
</feature>
<dbReference type="SUPFAM" id="SSF56219">
    <property type="entry name" value="DNase I-like"/>
    <property type="match status" value="1"/>
</dbReference>
<sequence>MAEPTGDPEPPNTQESTTSILSFESFQPITQSSQPARRGKRRRNDSYTTNSNPEPVAAGDGSGRVTNQEIRRLIDDLKNVISHQTNVIEATKAGILELKVEQEALKSQNSSLQEEIHALRAQIEALSSNPPVRTWAEVAASAGNPEPSRAVQQPRSTQARKEPNCVRISTRRAPEDGGDDINSFGRYLPTDSANTYIRSALLSADATKDAQVAGIGTTKTGYVIRFRDQQSADAARSNSDWLDELGNDTKLVKPRFGVVVHRTPTDIFRLPEGEKESIAKIAEDNDLTAKGHRITEIAWLRRRDKVPGTHGSLGIWFDSPEAAEWMVNNGLIVGQRYIGSVEPYQVRRKRCHRCQGFGHLAWSCKEKARSRAGMEALINDTETRNLDVLLVQEPPLTAYKTHVNHSAWRLYQPTIQEENSRKRSLLYVNRRISTSVHRQMKCNHPDVTAVRIWTTATQILLFSVYIPPFGLYQSSEEFSIQPMLDEIQSTIQRTTQSSGKPSVIVLAGDFNRHHPAWSNGPVLHKFVEHAEELVSFFQANRLQWCLPRGAPTYWSLSRPGKTSTIDLTVTDSRERLIKCHLYHDNYGSDHRATYSEWSLRPDRAADAKPRRAYERANWEKIGQAVQEALDPLPEIGSREELEQAVERLVATTTGALDRHVPTAKPSPYSKRWFTPELKAQQGEANRARRRWQESCATRGPHDAQTLTLFTEMREKRRAWTRAIEKAKTTHWKEFLDSAGEGHLWKAASYMGTRESYGSVPSLRVGTEEVSDNEDKARLFMKTFFPEMAEPDEGTITPERERRSHGNPALKATKGTTAPGDDGIPALVWKHLWQYISKVVARIFAASIELGHYPRQWKRARIVVLRKPGKPDYSVPGAYRPISLLNTLGKLLEAVMARRLTYYAETHGLLPDTQFGGRPGRTTEQALLVLANAIDRAWLKMKVVTLVAFDLKGAFNGVNKRSLDARLKTKGIPTKARHWIGSFMEDRQANISFDDFESTVAPLENAGLAQGSPLSPILFTFFNSELVDQPVDYHGGASAYIDDYFRWRAGRSAEENIKKIQEEDIPRIEEWAKRTGSCFAVEKTELIHITRKKSEHEKGQLVMNGSTIQPSPTAKLLGVVFDRELRWKQHVQQAVKRATKVNVALGGLKHLRPAQTRQLYQACVAPAMDYASTVWHNPLKDKTHLRMLETVQRAALIRALSAFRTVATKTLEVEAHVLPTRLRLKQRAQNVVARLYTLPSNHPVQDVLARSRRRSRHVGTGPRLPMAETMKTMDLERLELLETIDPNPPAPWDPPIFETITIESDPVKAMEEADRLRTEAAELIYSDASAQKDKIGAAAVILDRQGNVEVSRKRDKRNRPKTKRTVTILSDSKSGLQTLTNQRNGSGQHIVRAIAKSARDLKAHGVSIRLQWIPSHCNNPGNDTADRLAKEAVGTQPSHPFQNLLSREKAFIRDRVLAEWDSEWKSSSKGAHLRRIDASLPGNHTRHLYGALPRGRAYLLTQLRTGHSWLASHAKAYRFREDDKCECGAKETVVHVLVDCPKLADLRRKLRQEIGTSFNNTSLMLGGGEGGERKKVSGSAQRSTVNAVLDFAEASQRFQSRVQQQG</sequence>
<evidence type="ECO:0000256" key="1">
    <source>
        <dbReference type="SAM" id="Coils"/>
    </source>
</evidence>
<feature type="coiled-coil region" evidence="1">
    <location>
        <begin position="95"/>
        <end position="129"/>
    </location>
</feature>
<dbReference type="InterPro" id="IPR012337">
    <property type="entry name" value="RNaseH-like_sf"/>
</dbReference>
<dbReference type="InterPro" id="IPR000477">
    <property type="entry name" value="RT_dom"/>
</dbReference>
<organism evidence="5 6">
    <name type="scientific">Trichophyton tonsurans (strain CBS 112818)</name>
    <name type="common">Scalp ringworm fungus</name>
    <dbReference type="NCBI Taxonomy" id="647933"/>
    <lineage>
        <taxon>Eukaryota</taxon>
        <taxon>Fungi</taxon>
        <taxon>Dikarya</taxon>
        <taxon>Ascomycota</taxon>
        <taxon>Pezizomycotina</taxon>
        <taxon>Eurotiomycetes</taxon>
        <taxon>Eurotiomycetidae</taxon>
        <taxon>Onygenales</taxon>
        <taxon>Arthrodermataceae</taxon>
        <taxon>Trichophyton</taxon>
    </lineage>
</organism>
<dbReference type="Gene3D" id="3.60.10.10">
    <property type="entry name" value="Endonuclease/exonuclease/phosphatase"/>
    <property type="match status" value="1"/>
</dbReference>
<gene>
    <name evidence="5" type="ORF">TESG_08624</name>
</gene>
<dbReference type="Proteomes" id="UP000009172">
    <property type="component" value="Unassembled WGS sequence"/>
</dbReference>
<feature type="region of interest" description="Disordered" evidence="2">
    <location>
        <begin position="140"/>
        <end position="164"/>
    </location>
</feature>
<name>F2S8R1_TRIT1</name>
<feature type="compositionally biased region" description="Polar residues" evidence="2">
    <location>
        <begin position="12"/>
        <end position="35"/>
    </location>
</feature>
<accession>F2S8R1</accession>
<dbReference type="CDD" id="cd01650">
    <property type="entry name" value="RT_nLTR_like"/>
    <property type="match status" value="1"/>
</dbReference>
<dbReference type="Gene3D" id="3.30.420.10">
    <property type="entry name" value="Ribonuclease H-like superfamily/Ribonuclease H"/>
    <property type="match status" value="1"/>
</dbReference>
<protein>
    <recommendedName>
        <fullName evidence="7">Reverse transcriptase</fullName>
    </recommendedName>
</protein>
<evidence type="ECO:0008006" key="7">
    <source>
        <dbReference type="Google" id="ProtNLM"/>
    </source>
</evidence>
<evidence type="ECO:0000259" key="4">
    <source>
        <dbReference type="PROSITE" id="PS50879"/>
    </source>
</evidence>
<evidence type="ECO:0000313" key="5">
    <source>
        <dbReference type="EMBL" id="EGD99960.1"/>
    </source>
</evidence>
<dbReference type="InterPro" id="IPR043502">
    <property type="entry name" value="DNA/RNA_pol_sf"/>
</dbReference>
<dbReference type="Pfam" id="PF14529">
    <property type="entry name" value="Exo_endo_phos_2"/>
    <property type="match status" value="1"/>
</dbReference>
<feature type="domain" description="Reverse transcriptase" evidence="3">
    <location>
        <begin position="845"/>
        <end position="1107"/>
    </location>
</feature>